<dbReference type="RefSeq" id="WP_182501684.1">
    <property type="nucleotide sequence ID" value="NZ_JACJHX010000002.1"/>
</dbReference>
<keyword evidence="4" id="KW-1185">Reference proteome</keyword>
<dbReference type="Pfam" id="PF04740">
    <property type="entry name" value="LXG"/>
    <property type="match status" value="1"/>
</dbReference>
<dbReference type="Proteomes" id="UP000626697">
    <property type="component" value="Unassembled WGS sequence"/>
</dbReference>
<evidence type="ECO:0000313" key="4">
    <source>
        <dbReference type="Proteomes" id="UP000626697"/>
    </source>
</evidence>
<evidence type="ECO:0000313" key="3">
    <source>
        <dbReference type="EMBL" id="MBA9025611.1"/>
    </source>
</evidence>
<feature type="domain" description="LXG" evidence="2">
    <location>
        <begin position="2"/>
        <end position="55"/>
    </location>
</feature>
<gene>
    <name evidence="3" type="ORF">HNP81_000894</name>
</gene>
<dbReference type="EMBL" id="JACJHX010000002">
    <property type="protein sequence ID" value="MBA9025611.1"/>
    <property type="molecule type" value="Genomic_DNA"/>
</dbReference>
<reference evidence="3 4" key="1">
    <citation type="submission" date="2020-08" db="EMBL/GenBank/DDBJ databases">
        <title>Genomic Encyclopedia of Type Strains, Phase IV (KMG-IV): sequencing the most valuable type-strain genomes for metagenomic binning, comparative biology and taxonomic classification.</title>
        <authorList>
            <person name="Goeker M."/>
        </authorList>
    </citation>
    <scope>NUCLEOTIDE SEQUENCE [LARGE SCALE GENOMIC DNA]</scope>
    <source>
        <strain evidence="3 4">DSM 105481</strain>
    </source>
</reference>
<evidence type="ECO:0000259" key="2">
    <source>
        <dbReference type="Pfam" id="PF04740"/>
    </source>
</evidence>
<name>A0ABR6CLN4_9BACI</name>
<proteinExistence type="inferred from homology"/>
<evidence type="ECO:0000256" key="1">
    <source>
        <dbReference type="ARBA" id="ARBA00034117"/>
    </source>
</evidence>
<dbReference type="InterPro" id="IPR006829">
    <property type="entry name" value="LXG_dom"/>
</dbReference>
<organism evidence="3 4">
    <name type="scientific">Peribacillus huizhouensis</name>
    <dbReference type="NCBI Taxonomy" id="1501239"/>
    <lineage>
        <taxon>Bacteria</taxon>
        <taxon>Bacillati</taxon>
        <taxon>Bacillota</taxon>
        <taxon>Bacilli</taxon>
        <taxon>Bacillales</taxon>
        <taxon>Bacillaceae</taxon>
        <taxon>Peribacillus</taxon>
    </lineage>
</organism>
<protein>
    <submittedName>
        <fullName evidence="3">Ribonuclease toxin of YeeF-YezG toxin-antitoxin module</fullName>
    </submittedName>
</protein>
<comment type="similarity">
    <text evidence="1">In the N-terminal section; belongs to the LXG family.</text>
</comment>
<comment type="caution">
    <text evidence="3">The sequence shown here is derived from an EMBL/GenBank/DDBJ whole genome shotgun (WGS) entry which is preliminary data.</text>
</comment>
<sequence>MKVLEVESLHSGIDEILDKIDIQKDQMNQIKEAVTNLIALEESLKGAGGNAIRGF</sequence>
<accession>A0ABR6CLN4</accession>